<organism evidence="1 2">
    <name type="scientific">Meloidogyne enterolobii</name>
    <name type="common">Root-knot nematode worm</name>
    <name type="synonym">Meloidogyne mayaguensis</name>
    <dbReference type="NCBI Taxonomy" id="390850"/>
    <lineage>
        <taxon>Eukaryota</taxon>
        <taxon>Metazoa</taxon>
        <taxon>Ecdysozoa</taxon>
        <taxon>Nematoda</taxon>
        <taxon>Chromadorea</taxon>
        <taxon>Rhabditida</taxon>
        <taxon>Tylenchina</taxon>
        <taxon>Tylenchomorpha</taxon>
        <taxon>Tylenchoidea</taxon>
        <taxon>Meloidogynidae</taxon>
        <taxon>Meloidogyninae</taxon>
        <taxon>Meloidogyne</taxon>
    </lineage>
</organism>
<proteinExistence type="predicted"/>
<name>A0ACB0YHY1_MELEN</name>
<evidence type="ECO:0000313" key="2">
    <source>
        <dbReference type="Proteomes" id="UP001497535"/>
    </source>
</evidence>
<dbReference type="Proteomes" id="UP001497535">
    <property type="component" value="Unassembled WGS sequence"/>
</dbReference>
<sequence>MSTIQSSSNEESIPLTTLIDENVEGDKTPEGGNVNISGVKGENPMCILTKVDMANFATKADLAKELANFATKEDLANFATKKDLANFATKKDLDVFMKKIEKVLFYFFSKLVVVLPFAGNSFLD</sequence>
<keyword evidence="2" id="KW-1185">Reference proteome</keyword>
<gene>
    <name evidence="1" type="ORF">MENTE1834_LOCUS12475</name>
</gene>
<dbReference type="EMBL" id="CAVMJV010000012">
    <property type="protein sequence ID" value="CAK5047601.1"/>
    <property type="molecule type" value="Genomic_DNA"/>
</dbReference>
<comment type="caution">
    <text evidence="1">The sequence shown here is derived from an EMBL/GenBank/DDBJ whole genome shotgun (WGS) entry which is preliminary data.</text>
</comment>
<accession>A0ACB0YHY1</accession>
<evidence type="ECO:0000313" key="1">
    <source>
        <dbReference type="EMBL" id="CAK5047601.1"/>
    </source>
</evidence>
<protein>
    <submittedName>
        <fullName evidence="1">Uncharacterized protein</fullName>
    </submittedName>
</protein>
<reference evidence="1" key="1">
    <citation type="submission" date="2023-11" db="EMBL/GenBank/DDBJ databases">
        <authorList>
            <person name="Poullet M."/>
        </authorList>
    </citation>
    <scope>NUCLEOTIDE SEQUENCE</scope>
    <source>
        <strain evidence="1">E1834</strain>
    </source>
</reference>